<dbReference type="EMBL" id="AY814641">
    <property type="protein sequence ID" value="AAW26373.1"/>
    <property type="molecule type" value="mRNA"/>
</dbReference>
<accession>Q5DCT3</accession>
<protein>
    <submittedName>
        <fullName evidence="1">SJCHGC08615 protein</fullName>
    </submittedName>
</protein>
<reference evidence="1" key="2">
    <citation type="journal article" date="2006" name="PLoS Pathog.">
        <title>New perspectives on host-parasite interplay by comparative transcriptomic and proteomic analyses of Schistosoma japonicum.</title>
        <authorList>
            <person name="Liu F."/>
            <person name="Lu J."/>
            <person name="Hu W."/>
            <person name="Wang S.Y."/>
            <person name="Cui S.J."/>
            <person name="Chi M."/>
            <person name="Yan Q."/>
            <person name="Wang X.R."/>
            <person name="Song H.D."/>
            <person name="Xu X.N."/>
            <person name="Wang J.J."/>
            <person name="Zhang X.L."/>
            <person name="Zhang X."/>
            <person name="Wang Z.Q."/>
            <person name="Xue C.L."/>
            <person name="Brindley P.J."/>
            <person name="McManus D.P."/>
            <person name="Yang P.Y."/>
            <person name="Feng Z."/>
            <person name="Chen Z."/>
            <person name="Han Z.G."/>
        </authorList>
    </citation>
    <scope>NUCLEOTIDE SEQUENCE</scope>
</reference>
<dbReference type="AlphaFoldDB" id="Q5DCT3"/>
<reference evidence="1" key="1">
    <citation type="submission" date="2004-11" db="EMBL/GenBank/DDBJ databases">
        <title>The full-length cDNA sequences of Schistosoma japonicum genes.</title>
        <authorList>
            <person name="Han Z."/>
        </authorList>
    </citation>
    <scope>NUCLEOTIDE SEQUENCE</scope>
</reference>
<proteinExistence type="evidence at transcript level"/>
<organism evidence="1">
    <name type="scientific">Schistosoma japonicum</name>
    <name type="common">Blood fluke</name>
    <dbReference type="NCBI Taxonomy" id="6182"/>
    <lineage>
        <taxon>Eukaryota</taxon>
        <taxon>Metazoa</taxon>
        <taxon>Spiralia</taxon>
        <taxon>Lophotrochozoa</taxon>
        <taxon>Platyhelminthes</taxon>
        <taxon>Trematoda</taxon>
        <taxon>Digenea</taxon>
        <taxon>Strigeidida</taxon>
        <taxon>Schistosomatoidea</taxon>
        <taxon>Schistosomatidae</taxon>
        <taxon>Schistosoma</taxon>
    </lineage>
</organism>
<sequence length="155" mass="17977">MFNLSSYHSLLKTEENCLDVGGPATGCSFEEKTHQNTSFTSVPELYQGVPVEQSKDSNHTWVLCERKYLIQILSSLRKVLRSEYFHNSQFHDIERLDLHKELSLHHAANTLRRIFAELYRHIAKCYSIHLWCVKSLSETLLSIYPSGFCILWGTN</sequence>
<evidence type="ECO:0000313" key="1">
    <source>
        <dbReference type="EMBL" id="AAW26373.1"/>
    </source>
</evidence>
<name>Q5DCT3_SCHJA</name>